<evidence type="ECO:0000313" key="2">
    <source>
        <dbReference type="Proteomes" id="UP000232710"/>
    </source>
</evidence>
<organismHost>
    <name type="scientific">Micromonas pusilla</name>
    <name type="common">Picoplanktonic green alga</name>
    <name type="synonym">Chromulina pusilla</name>
    <dbReference type="NCBI Taxonomy" id="38833"/>
</organismHost>
<sequence length="138" mass="16675">MVWSQYVYEATTGLDTYASDDDEINDNTPLNIHDWEVEYSDELTMLWNLTRTLLEDATLTHSGDYWDFVDFCFQEHNNSMTRVTWEYQEQTQYYEERLSHTWNNIRRCVIDNGLYEEILRGTSFYDFVGFAKNIIRIY</sequence>
<dbReference type="Proteomes" id="UP000232710">
    <property type="component" value="Segment"/>
</dbReference>
<keyword evidence="2" id="KW-1185">Reference proteome</keyword>
<dbReference type="EMBL" id="JF974320">
    <property type="protein sequence ID" value="AET84849.1"/>
    <property type="molecule type" value="Genomic_DNA"/>
</dbReference>
<accession>G9E622</accession>
<reference evidence="1 2" key="1">
    <citation type="submission" date="2010-12" db="EMBL/GenBank/DDBJ databases">
        <title>The Genome Sequence of Micromonas pusilla virus SP1.</title>
        <authorList>
            <consortium name="The Broad Institute Genome Sequencing Platform"/>
            <person name="Henn M.R."/>
            <person name="Suttle C."/>
            <person name="Winget D."/>
            <person name="Chan A."/>
            <person name="Levin J."/>
            <person name="Malboeuf C."/>
            <person name="Casali M."/>
            <person name="Russ C."/>
            <person name="Lennon N."/>
            <person name="Chapman S.B."/>
            <person name="Erlich R."/>
            <person name="Young S.K."/>
            <person name="Yandava C."/>
            <person name="Zeng Q."/>
            <person name="Alvarado L."/>
            <person name="Anderson S."/>
            <person name="Berlin A."/>
            <person name="Chen Z."/>
            <person name="Freedman E."/>
            <person name="Gellesch M."/>
            <person name="Goldberg J."/>
            <person name="Green L."/>
            <person name="Griggs A."/>
            <person name="Gujja S."/>
            <person name="Heilman E.R."/>
            <person name="Heiman D."/>
            <person name="Hollinger A."/>
            <person name="Howarth C."/>
            <person name="Larson L."/>
            <person name="Mehta T."/>
            <person name="Pearson M."/>
            <person name="Roberts A."/>
            <person name="Ryan E."/>
            <person name="Saif S."/>
            <person name="Shea T."/>
            <person name="Shenoy N."/>
            <person name="Sisk P."/>
            <person name="Stolte C."/>
            <person name="Sykes S."/>
            <person name="White J."/>
            <person name="Haas B."/>
            <person name="Nusbaum C."/>
            <person name="Birren B."/>
        </authorList>
    </citation>
    <scope>NUCLEOTIDE SEQUENCE [LARGE SCALE GENOMIC DNA]</scope>
    <source>
        <strain evidence="1 2">SP1</strain>
    </source>
</reference>
<proteinExistence type="predicted"/>
<organism evidence="1 2">
    <name type="scientific">Micromonas pusilla virus SP1</name>
    <name type="common">MpV-SP1</name>
    <dbReference type="NCBI Taxonomy" id="373996"/>
    <lineage>
        <taxon>Viruses</taxon>
        <taxon>Varidnaviria</taxon>
        <taxon>Bamfordvirae</taxon>
        <taxon>Nucleocytoviricota</taxon>
        <taxon>Megaviricetes</taxon>
        <taxon>Algavirales</taxon>
        <taxon>Phycodnaviridae</taxon>
        <taxon>Prasinovirus</taxon>
        <taxon>Prasinovirus micromonas</taxon>
    </lineage>
</organism>
<gene>
    <name evidence="1" type="ORF">MPXG_00051</name>
</gene>
<protein>
    <submittedName>
        <fullName evidence="1">Uncharacterized protein</fullName>
    </submittedName>
</protein>
<name>G9E622_MPSP1</name>
<evidence type="ECO:0000313" key="1">
    <source>
        <dbReference type="EMBL" id="AET84849.1"/>
    </source>
</evidence>